<keyword evidence="1" id="KW-0547">Nucleotide-binding</keyword>
<keyword evidence="4" id="KW-1185">Reference proteome</keyword>
<dbReference type="Proteomes" id="UP001271640">
    <property type="component" value="Unassembled WGS sequence"/>
</dbReference>
<protein>
    <submittedName>
        <fullName evidence="3">ATP-grasp domain-containing protein</fullName>
    </submittedName>
</protein>
<feature type="domain" description="ATP-grasp" evidence="2">
    <location>
        <begin position="3"/>
        <end position="189"/>
    </location>
</feature>
<proteinExistence type="predicted"/>
<evidence type="ECO:0000256" key="1">
    <source>
        <dbReference type="PROSITE-ProRule" id="PRU00409"/>
    </source>
</evidence>
<evidence type="ECO:0000259" key="2">
    <source>
        <dbReference type="PROSITE" id="PS50975"/>
    </source>
</evidence>
<dbReference type="EMBL" id="VCDP01000109">
    <property type="protein sequence ID" value="MDX8001001.1"/>
    <property type="molecule type" value="Genomic_DNA"/>
</dbReference>
<reference evidence="4" key="1">
    <citation type="journal article" date="2024" name="Toxins">
        <title>Genome Sequence Analysis of Native Xenorhabdus Strains Isolated from Entomopathogenic Nematodes in Argentina.</title>
        <authorList>
            <person name="Palma L."/>
            <person name="Frizzo L."/>
            <person name="Kaiser S."/>
            <person name="Berry C."/>
            <person name="Caballero P."/>
            <person name="Bode H.B."/>
            <person name="Del Valle E.E."/>
        </authorList>
    </citation>
    <scope>NUCLEOTIDE SEQUENCE [LARGE SCALE GENOMIC DNA]</scope>
    <source>
        <strain evidence="4">Reich</strain>
    </source>
</reference>
<dbReference type="InterPro" id="IPR011761">
    <property type="entry name" value="ATP-grasp"/>
</dbReference>
<organism evidence="3 4">
    <name type="scientific">Xenorhabdus littoralis</name>
    <dbReference type="NCBI Taxonomy" id="2582835"/>
    <lineage>
        <taxon>Bacteria</taxon>
        <taxon>Pseudomonadati</taxon>
        <taxon>Pseudomonadota</taxon>
        <taxon>Gammaproteobacteria</taxon>
        <taxon>Enterobacterales</taxon>
        <taxon>Morganellaceae</taxon>
        <taxon>Xenorhabdus</taxon>
    </lineage>
</organism>
<sequence>MKIKYDTKKGFKWINTHRSLYGALIALIVLIQPAIVKQAEFLSEAWLSIQDKIRNSQSKMREQYLRGFIVEEYLCGKMVSAEVVHDGKKACVFMISGRERSNHDELIEYRIDMPAKISQEDWKLCESYTLDIVKAIGLSHGLFHIELMITLEGPILVEVNPRIMGSYMPLLYQNLTKNNISEWLVNIHVGHGLNLNNISLRKKIEQVSSAIRFDVIQESEYIPKIFKKYVLDNFEPIYSELQDSEELHKVSPNETIGRVQVICKDHETLEKSLEKFYSIIKKEMNLELRH</sequence>
<keyword evidence="1" id="KW-0067">ATP-binding</keyword>
<dbReference type="Pfam" id="PF13535">
    <property type="entry name" value="ATP-grasp_4"/>
    <property type="match status" value="1"/>
</dbReference>
<evidence type="ECO:0000313" key="4">
    <source>
        <dbReference type="Proteomes" id="UP001271640"/>
    </source>
</evidence>
<accession>A0ABU4SQS8</accession>
<evidence type="ECO:0000313" key="3">
    <source>
        <dbReference type="EMBL" id="MDX8001001.1"/>
    </source>
</evidence>
<dbReference type="PROSITE" id="PS50975">
    <property type="entry name" value="ATP_GRASP"/>
    <property type="match status" value="1"/>
</dbReference>
<dbReference type="SUPFAM" id="SSF56059">
    <property type="entry name" value="Glutathione synthetase ATP-binding domain-like"/>
    <property type="match status" value="1"/>
</dbReference>
<dbReference type="Gene3D" id="3.30.470.20">
    <property type="entry name" value="ATP-grasp fold, B domain"/>
    <property type="match status" value="1"/>
</dbReference>
<gene>
    <name evidence="3" type="ORF">FE394_17850</name>
</gene>
<comment type="caution">
    <text evidence="3">The sequence shown here is derived from an EMBL/GenBank/DDBJ whole genome shotgun (WGS) entry which is preliminary data.</text>
</comment>
<name>A0ABU4SQS8_9GAMM</name>